<evidence type="ECO:0000256" key="1">
    <source>
        <dbReference type="ARBA" id="ARBA00004496"/>
    </source>
</evidence>
<keyword evidence="4" id="KW-0963">Cytoplasm</keyword>
<dbReference type="GO" id="GO:0005542">
    <property type="term" value="F:folic acid binding"/>
    <property type="evidence" value="ECO:0007669"/>
    <property type="project" value="UniProtKB-KW"/>
</dbReference>
<evidence type="ECO:0000256" key="7">
    <source>
        <dbReference type="ARBA" id="ARBA00022954"/>
    </source>
</evidence>
<dbReference type="GO" id="GO:0030409">
    <property type="term" value="F:glutamate formimidoyltransferase activity"/>
    <property type="evidence" value="ECO:0007669"/>
    <property type="project" value="UniProtKB-EC"/>
</dbReference>
<dbReference type="Proteomes" id="UP000063147">
    <property type="component" value="Chromosome"/>
</dbReference>
<dbReference type="Gene3D" id="3.30.990.10">
    <property type="entry name" value="Formiminotransferase, N-terminal subdomain"/>
    <property type="match status" value="1"/>
</dbReference>
<dbReference type="Gene3D" id="3.30.70.670">
    <property type="entry name" value="Formiminotransferase, C-terminal subdomain"/>
    <property type="match status" value="1"/>
</dbReference>
<evidence type="ECO:0000256" key="2">
    <source>
        <dbReference type="ARBA" id="ARBA00005082"/>
    </source>
</evidence>
<dbReference type="InterPro" id="IPR037070">
    <property type="entry name" value="Formiminotransferase_C_sf"/>
</dbReference>
<name>A0A0M4SNV4_9FUSO</name>
<comment type="pathway">
    <text evidence="2">Amino-acid degradation; L-histidine degradation into L-glutamate; L-glutamate from N-formimidoyl-L-glutamate (transferase route): step 1/1.</text>
</comment>
<dbReference type="RefSeq" id="WP_060675847.1">
    <property type="nucleotide sequence ID" value="NZ_CP012713.1"/>
</dbReference>
<dbReference type="OrthoDB" id="9773217at2"/>
<organism evidence="10">
    <name type="scientific">Fusobacterium animalis</name>
    <dbReference type="NCBI Taxonomy" id="76859"/>
    <lineage>
        <taxon>Bacteria</taxon>
        <taxon>Fusobacteriati</taxon>
        <taxon>Fusobacteriota</taxon>
        <taxon>Fusobacteriia</taxon>
        <taxon>Fusobacteriales</taxon>
        <taxon>Fusobacteriaceae</taxon>
        <taxon>Fusobacterium</taxon>
    </lineage>
</organism>
<dbReference type="GO" id="GO:0019556">
    <property type="term" value="P:L-histidine catabolic process to glutamate and formamide"/>
    <property type="evidence" value="ECO:0007669"/>
    <property type="project" value="UniProtKB-UniPathway"/>
</dbReference>
<keyword evidence="6" id="KW-0369">Histidine metabolism</keyword>
<dbReference type="GO" id="GO:0019557">
    <property type="term" value="P:L-histidine catabolic process to glutamate and formate"/>
    <property type="evidence" value="ECO:0007669"/>
    <property type="project" value="UniProtKB-UniPathway"/>
</dbReference>
<dbReference type="PANTHER" id="PTHR12234">
    <property type="entry name" value="FORMIMINOTRANSFERASE-CYCLODEAMINASE"/>
    <property type="match status" value="1"/>
</dbReference>
<evidence type="ECO:0000256" key="6">
    <source>
        <dbReference type="ARBA" id="ARBA00022808"/>
    </source>
</evidence>
<dbReference type="Pfam" id="PF07837">
    <property type="entry name" value="FTCD_N"/>
    <property type="match status" value="1"/>
</dbReference>
<accession>A0A0M4SNV4</accession>
<dbReference type="GO" id="GO:0005737">
    <property type="term" value="C:cytoplasm"/>
    <property type="evidence" value="ECO:0007669"/>
    <property type="project" value="UniProtKB-SubCell"/>
</dbReference>
<dbReference type="InterPro" id="IPR022384">
    <property type="entry name" value="FormiminoTrfase_cat_dom_sf"/>
</dbReference>
<dbReference type="EMBL" id="CP012713">
    <property type="protein sequence ID" value="ALF17252.1"/>
    <property type="molecule type" value="Genomic_DNA"/>
</dbReference>
<proteinExistence type="predicted"/>
<keyword evidence="5 10" id="KW-0808">Transferase</keyword>
<evidence type="ECO:0000256" key="3">
    <source>
        <dbReference type="ARBA" id="ARBA00012252"/>
    </source>
</evidence>
<feature type="domain" description="Formiminotransferase N-terminal subdomain" evidence="9">
    <location>
        <begin position="3"/>
        <end position="179"/>
    </location>
</feature>
<dbReference type="InterPro" id="IPR037064">
    <property type="entry name" value="Formiminotransferase_N_sf"/>
</dbReference>
<dbReference type="Pfam" id="PF02971">
    <property type="entry name" value="FTCD"/>
    <property type="match status" value="1"/>
</dbReference>
<evidence type="ECO:0000259" key="8">
    <source>
        <dbReference type="SMART" id="SM01221"/>
    </source>
</evidence>
<dbReference type="SMART" id="SM01222">
    <property type="entry name" value="FTCD_N"/>
    <property type="match status" value="1"/>
</dbReference>
<sequence>MNKVLMAEVNISEGTNKELIEKVKKSFIDEKNIEIIDIDSNVDHNRTVFTYKGEPDAVLNATKKLAKCAIDLIDMRNHKGSHPRMGAVDVVPFIPVKNVTTEEAVEIAKEFGKYLGEQGVPVYFYEDAQEKEYRKTLPSIRKGQYEALEEKMKDPKWLPDEGPKEFNPKSGGTVTGARFPLIAFNINLDTYNLEIGKKIVKAVRAATGGYSCIRAIALELEEKKQIQVSMNMINYEKTPIHRVFETIKSEANRYNVNIVDTELVGPVPIYALRDVLDFYLRIADSFSLDQLYF</sequence>
<evidence type="ECO:0000256" key="5">
    <source>
        <dbReference type="ARBA" id="ARBA00022679"/>
    </source>
</evidence>
<keyword evidence="7" id="KW-0290">Folate-binding</keyword>
<dbReference type="InterPro" id="IPR013802">
    <property type="entry name" value="Formiminotransferase_C"/>
</dbReference>
<dbReference type="InterPro" id="IPR051623">
    <property type="entry name" value="FTCD"/>
</dbReference>
<protein>
    <recommendedName>
        <fullName evidence="3">glutamate formimidoyltransferase</fullName>
        <ecNumber evidence="3">2.1.2.5</ecNumber>
    </recommendedName>
</protein>
<evidence type="ECO:0000256" key="4">
    <source>
        <dbReference type="ARBA" id="ARBA00022490"/>
    </source>
</evidence>
<evidence type="ECO:0000313" key="10">
    <source>
        <dbReference type="EMBL" id="ALF17252.1"/>
    </source>
</evidence>
<evidence type="ECO:0000313" key="11">
    <source>
        <dbReference type="Proteomes" id="UP000063147"/>
    </source>
</evidence>
<dbReference type="InterPro" id="IPR004227">
    <property type="entry name" value="Formiminotransferase_cat"/>
</dbReference>
<dbReference type="AlphaFoldDB" id="A0A0M4SNV4"/>
<comment type="subcellular location">
    <subcellularLocation>
        <location evidence="1">Cytoplasm</location>
    </subcellularLocation>
</comment>
<dbReference type="SUPFAM" id="SSF55116">
    <property type="entry name" value="Formiminotransferase domain of formiminotransferase-cyclodeaminase"/>
    <property type="match status" value="2"/>
</dbReference>
<evidence type="ECO:0000259" key="9">
    <source>
        <dbReference type="SMART" id="SM01222"/>
    </source>
</evidence>
<dbReference type="PATRIC" id="fig|76859.3.peg.651"/>
<dbReference type="EC" id="2.1.2.5" evidence="3"/>
<dbReference type="SMART" id="SM01221">
    <property type="entry name" value="FTCD"/>
    <property type="match status" value="1"/>
</dbReference>
<reference evidence="10 11" key="1">
    <citation type="submission" date="2015-09" db="EMBL/GenBank/DDBJ databases">
        <authorList>
            <person name="Jackson K.R."/>
            <person name="Lunt B.L."/>
            <person name="Fisher J.N.B."/>
            <person name="Gardner A.V."/>
            <person name="Bailey M.E."/>
            <person name="Deus L.M."/>
            <person name="Earl A.S."/>
            <person name="Gibby P.D."/>
            <person name="Hartmann K.A."/>
            <person name="Liu J.E."/>
            <person name="Manci A.M."/>
            <person name="Nielsen D.A."/>
            <person name="Solomon M.B."/>
            <person name="Breakwell D.P."/>
            <person name="Burnett S.H."/>
            <person name="Grose J.H."/>
        </authorList>
    </citation>
    <scope>NUCLEOTIDE SEQUENCE [LARGE SCALE GENOMIC DNA]</scope>
    <source>
        <strain evidence="10 11">KCOM 1279</strain>
    </source>
</reference>
<gene>
    <name evidence="10" type="ORF">RN98_03305</name>
</gene>
<dbReference type="UniPathway" id="UPA00379">
    <property type="reaction ID" value="UER00555"/>
</dbReference>
<dbReference type="NCBIfam" id="TIGR02024">
    <property type="entry name" value="FtcD"/>
    <property type="match status" value="1"/>
</dbReference>
<dbReference type="PANTHER" id="PTHR12234:SF8">
    <property type="entry name" value="FORMIMINOTRANSFERASE-CYCLODEAMINASE"/>
    <property type="match status" value="1"/>
</dbReference>
<dbReference type="InterPro" id="IPR012886">
    <property type="entry name" value="Formiminotransferase_N"/>
</dbReference>
<feature type="domain" description="Formiminotransferase C-terminal subdomain" evidence="8">
    <location>
        <begin position="180"/>
        <end position="293"/>
    </location>
</feature>